<dbReference type="GO" id="GO:0003677">
    <property type="term" value="F:DNA binding"/>
    <property type="evidence" value="ECO:0007669"/>
    <property type="project" value="InterPro"/>
</dbReference>
<dbReference type="PANTHER" id="PTHR34824">
    <property type="entry name" value="HEAT-INDUCIBLE TRANSCRIPTION REPRESSOR HRCA"/>
    <property type="match status" value="1"/>
</dbReference>
<proteinExistence type="inferred from homology"/>
<dbReference type="EMBL" id="MEYS01000001">
    <property type="protein sequence ID" value="OGD34627.1"/>
    <property type="molecule type" value="Genomic_DNA"/>
</dbReference>
<dbReference type="SUPFAM" id="SSF46785">
    <property type="entry name" value="Winged helix' DNA-binding domain"/>
    <property type="match status" value="1"/>
</dbReference>
<sequence length="246" mass="27671">MNTVEDDILGMISERQKLILFTVINEYIKHAEPVSSQLLFDAYDFEVSSATLRNEFAALEDEGYVLQPHTSSGRVPTDKGYRLFVDSLREHRARNEERVRSTLRRIIELKKEEYDVFSELAKAIAALSGNAVFSGPLDARVLFKAGLNEVLSQPELADFDVRRHFGDVLDSFEDNVDAFAPLLDAESPAVFIGNENPIVNARSFSMIVSKCRTAGDEEGIVVIFGPKRMNYKKNIEVLDTLLHLLS</sequence>
<dbReference type="InterPro" id="IPR002571">
    <property type="entry name" value="HrcA"/>
</dbReference>
<keyword evidence="3 5" id="KW-0346">Stress response</keyword>
<dbReference type="Gene3D" id="3.30.450.40">
    <property type="match status" value="1"/>
</dbReference>
<feature type="domain" description="Heat-inducible transcription repressor HrcA C-terminal" evidence="6">
    <location>
        <begin position="95"/>
        <end position="235"/>
    </location>
</feature>
<dbReference type="SUPFAM" id="SSF55781">
    <property type="entry name" value="GAF domain-like"/>
    <property type="match status" value="1"/>
</dbReference>
<comment type="function">
    <text evidence="5">Negative regulator of class I heat shock genes (grpE-dnaK-dnaJ and groELS operons). Prevents heat-shock induction of these operons.</text>
</comment>
<dbReference type="Pfam" id="PF01628">
    <property type="entry name" value="HrcA"/>
    <property type="match status" value="1"/>
</dbReference>
<keyword evidence="1 5" id="KW-0678">Repressor</keyword>
<evidence type="ECO:0000256" key="2">
    <source>
        <dbReference type="ARBA" id="ARBA00023015"/>
    </source>
</evidence>
<dbReference type="HAMAP" id="MF_00081">
    <property type="entry name" value="HrcA"/>
    <property type="match status" value="1"/>
</dbReference>
<dbReference type="InterPro" id="IPR029016">
    <property type="entry name" value="GAF-like_dom_sf"/>
</dbReference>
<comment type="caution">
    <text evidence="7">The sequence shown here is derived from an EMBL/GenBank/DDBJ whole genome shotgun (WGS) entry which is preliminary data.</text>
</comment>
<evidence type="ECO:0000256" key="5">
    <source>
        <dbReference type="HAMAP-Rule" id="MF_00081"/>
    </source>
</evidence>
<dbReference type="AlphaFoldDB" id="A0A1F5BVJ5"/>
<protein>
    <recommendedName>
        <fullName evidence="5">Heat-inducible transcription repressor HrcA</fullName>
    </recommendedName>
</protein>
<dbReference type="STRING" id="1797298.A2988_03945"/>
<dbReference type="Gene3D" id="1.10.10.10">
    <property type="entry name" value="Winged helix-like DNA-binding domain superfamily/Winged helix DNA-binding domain"/>
    <property type="match status" value="1"/>
</dbReference>
<dbReference type="GO" id="GO:0045892">
    <property type="term" value="P:negative regulation of DNA-templated transcription"/>
    <property type="evidence" value="ECO:0007669"/>
    <property type="project" value="UniProtKB-UniRule"/>
</dbReference>
<organism evidence="7 8">
    <name type="scientific">Candidatus Azambacteria bacterium RIFCSPLOWO2_01_FULL_46_25</name>
    <dbReference type="NCBI Taxonomy" id="1797298"/>
    <lineage>
        <taxon>Bacteria</taxon>
        <taxon>Candidatus Azamiibacteriota</taxon>
    </lineage>
</organism>
<evidence type="ECO:0000256" key="1">
    <source>
        <dbReference type="ARBA" id="ARBA00022491"/>
    </source>
</evidence>
<dbReference type="InterPro" id="IPR021153">
    <property type="entry name" value="HrcA_C"/>
</dbReference>
<accession>A0A1F5BVJ5</accession>
<dbReference type="InterPro" id="IPR036390">
    <property type="entry name" value="WH_DNA-bd_sf"/>
</dbReference>
<reference evidence="7 8" key="1">
    <citation type="journal article" date="2016" name="Nat. Commun.">
        <title>Thousands of microbial genomes shed light on interconnected biogeochemical processes in an aquifer system.</title>
        <authorList>
            <person name="Anantharaman K."/>
            <person name="Brown C.T."/>
            <person name="Hug L.A."/>
            <person name="Sharon I."/>
            <person name="Castelle C.J."/>
            <person name="Probst A.J."/>
            <person name="Thomas B.C."/>
            <person name="Singh A."/>
            <person name="Wilkins M.J."/>
            <person name="Karaoz U."/>
            <person name="Brodie E.L."/>
            <person name="Williams K.H."/>
            <person name="Hubbard S.S."/>
            <person name="Banfield J.F."/>
        </authorList>
    </citation>
    <scope>NUCLEOTIDE SEQUENCE [LARGE SCALE GENOMIC DNA]</scope>
</reference>
<comment type="similarity">
    <text evidence="5">Belongs to the HrcA family.</text>
</comment>
<dbReference type="InterPro" id="IPR036388">
    <property type="entry name" value="WH-like_DNA-bd_sf"/>
</dbReference>
<keyword evidence="4 5" id="KW-0804">Transcription</keyword>
<evidence type="ECO:0000313" key="8">
    <source>
        <dbReference type="Proteomes" id="UP000176650"/>
    </source>
</evidence>
<evidence type="ECO:0000259" key="6">
    <source>
        <dbReference type="Pfam" id="PF01628"/>
    </source>
</evidence>
<evidence type="ECO:0000256" key="3">
    <source>
        <dbReference type="ARBA" id="ARBA00023016"/>
    </source>
</evidence>
<name>A0A1F5BVJ5_9BACT</name>
<evidence type="ECO:0000313" key="7">
    <source>
        <dbReference type="EMBL" id="OGD34627.1"/>
    </source>
</evidence>
<evidence type="ECO:0000256" key="4">
    <source>
        <dbReference type="ARBA" id="ARBA00023163"/>
    </source>
</evidence>
<dbReference type="PANTHER" id="PTHR34824:SF1">
    <property type="entry name" value="HEAT-INDUCIBLE TRANSCRIPTION REPRESSOR HRCA"/>
    <property type="match status" value="1"/>
</dbReference>
<keyword evidence="2 5" id="KW-0805">Transcription regulation</keyword>
<dbReference type="Proteomes" id="UP000176650">
    <property type="component" value="Unassembled WGS sequence"/>
</dbReference>
<gene>
    <name evidence="5" type="primary">hrcA</name>
    <name evidence="7" type="ORF">A2988_03945</name>
</gene>